<dbReference type="Pfam" id="PF03454">
    <property type="entry name" value="MoeA_C"/>
    <property type="match status" value="1"/>
</dbReference>
<dbReference type="EMBL" id="FNQY01000002">
    <property type="protein sequence ID" value="SDZ84101.1"/>
    <property type="molecule type" value="Genomic_DNA"/>
</dbReference>
<dbReference type="STRING" id="551991.SAMN05192529_102269"/>
<dbReference type="NCBIfam" id="TIGR00177">
    <property type="entry name" value="molyb_syn"/>
    <property type="match status" value="1"/>
</dbReference>
<evidence type="ECO:0000256" key="8">
    <source>
        <dbReference type="ARBA" id="ARBA00022842"/>
    </source>
</evidence>
<dbReference type="AlphaFoldDB" id="A0A1H3WB94"/>
<evidence type="ECO:0000256" key="7">
    <source>
        <dbReference type="ARBA" id="ARBA00022723"/>
    </source>
</evidence>
<comment type="catalytic activity">
    <reaction evidence="10">
        <text>adenylyl-molybdopterin + molybdate = Mo-molybdopterin + AMP + H(+)</text>
        <dbReference type="Rhea" id="RHEA:35047"/>
        <dbReference type="ChEBI" id="CHEBI:15378"/>
        <dbReference type="ChEBI" id="CHEBI:36264"/>
        <dbReference type="ChEBI" id="CHEBI:62727"/>
        <dbReference type="ChEBI" id="CHEBI:71302"/>
        <dbReference type="ChEBI" id="CHEBI:456215"/>
        <dbReference type="EC" id="2.10.1.1"/>
    </reaction>
</comment>
<comment type="similarity">
    <text evidence="4 11">Belongs to the MoeA family.</text>
</comment>
<evidence type="ECO:0000256" key="11">
    <source>
        <dbReference type="RuleBase" id="RU365090"/>
    </source>
</evidence>
<dbReference type="PANTHER" id="PTHR10192">
    <property type="entry name" value="MOLYBDOPTERIN BIOSYNTHESIS PROTEIN"/>
    <property type="match status" value="1"/>
</dbReference>
<dbReference type="GO" id="GO:0006777">
    <property type="term" value="P:Mo-molybdopterin cofactor biosynthetic process"/>
    <property type="evidence" value="ECO:0007669"/>
    <property type="project" value="UniProtKB-UniRule"/>
</dbReference>
<dbReference type="InterPro" id="IPR005110">
    <property type="entry name" value="MoeA_linker/N"/>
</dbReference>
<dbReference type="SUPFAM" id="SSF63882">
    <property type="entry name" value="MoeA N-terminal region -like"/>
    <property type="match status" value="1"/>
</dbReference>
<dbReference type="SMART" id="SM00852">
    <property type="entry name" value="MoCF_biosynth"/>
    <property type="match status" value="1"/>
</dbReference>
<dbReference type="InterPro" id="IPR001453">
    <property type="entry name" value="MoaB/Mog_dom"/>
</dbReference>
<dbReference type="Gene3D" id="2.170.190.11">
    <property type="entry name" value="Molybdopterin biosynthesis moea protein, domain 3"/>
    <property type="match status" value="1"/>
</dbReference>
<comment type="function">
    <text evidence="2 11">Catalyzes the insertion of molybdate into adenylated molybdopterin with the concomitant release of AMP.</text>
</comment>
<evidence type="ECO:0000256" key="6">
    <source>
        <dbReference type="ARBA" id="ARBA00022679"/>
    </source>
</evidence>
<evidence type="ECO:0000313" key="13">
    <source>
        <dbReference type="EMBL" id="SDZ84101.1"/>
    </source>
</evidence>
<accession>A0A1H3WB94</accession>
<dbReference type="GO" id="GO:0005829">
    <property type="term" value="C:cytosol"/>
    <property type="evidence" value="ECO:0007669"/>
    <property type="project" value="TreeGrafter"/>
</dbReference>
<dbReference type="Pfam" id="PF00994">
    <property type="entry name" value="MoCF_biosynth"/>
    <property type="match status" value="1"/>
</dbReference>
<dbReference type="EC" id="2.10.1.1" evidence="11"/>
<evidence type="ECO:0000313" key="14">
    <source>
        <dbReference type="Proteomes" id="UP000199041"/>
    </source>
</evidence>
<protein>
    <recommendedName>
        <fullName evidence="11">Molybdopterin molybdenumtransferase</fullName>
        <ecNumber evidence="11">2.10.1.1</ecNumber>
    </recommendedName>
</protein>
<dbReference type="OrthoDB" id="9804758at2"/>
<dbReference type="GO" id="GO:0046872">
    <property type="term" value="F:metal ion binding"/>
    <property type="evidence" value="ECO:0007669"/>
    <property type="project" value="UniProtKB-UniRule"/>
</dbReference>
<proteinExistence type="inferred from homology"/>
<evidence type="ECO:0000256" key="10">
    <source>
        <dbReference type="ARBA" id="ARBA00047317"/>
    </source>
</evidence>
<keyword evidence="8 11" id="KW-0460">Magnesium</keyword>
<keyword evidence="9 11" id="KW-0501">Molybdenum cofactor biosynthesis</keyword>
<evidence type="ECO:0000256" key="1">
    <source>
        <dbReference type="ARBA" id="ARBA00001946"/>
    </source>
</evidence>
<keyword evidence="6 11" id="KW-0808">Transferase</keyword>
<gene>
    <name evidence="13" type="ORF">SAMN05192529_102269</name>
</gene>
<dbReference type="UniPathway" id="UPA00344"/>
<dbReference type="Gene3D" id="2.40.340.10">
    <property type="entry name" value="MoeA, C-terminal, domain IV"/>
    <property type="match status" value="1"/>
</dbReference>
<dbReference type="NCBIfam" id="NF045515">
    <property type="entry name" value="Glp_gephyrin"/>
    <property type="match status" value="1"/>
</dbReference>
<name>A0A1H3WB94_9BACT</name>
<comment type="cofactor">
    <cofactor evidence="1 11">
        <name>Mg(2+)</name>
        <dbReference type="ChEBI" id="CHEBI:18420"/>
    </cofactor>
</comment>
<feature type="domain" description="MoaB/Mog" evidence="12">
    <location>
        <begin position="175"/>
        <end position="313"/>
    </location>
</feature>
<dbReference type="InterPro" id="IPR036135">
    <property type="entry name" value="MoeA_linker/N_sf"/>
</dbReference>
<dbReference type="SUPFAM" id="SSF53218">
    <property type="entry name" value="Molybdenum cofactor biosynthesis proteins"/>
    <property type="match status" value="1"/>
</dbReference>
<dbReference type="InterPro" id="IPR038987">
    <property type="entry name" value="MoeA-like"/>
</dbReference>
<dbReference type="InterPro" id="IPR036425">
    <property type="entry name" value="MoaB/Mog-like_dom_sf"/>
</dbReference>
<dbReference type="SUPFAM" id="SSF63867">
    <property type="entry name" value="MoeA C-terminal domain-like"/>
    <property type="match status" value="1"/>
</dbReference>
<dbReference type="Pfam" id="PF03453">
    <property type="entry name" value="MoeA_N"/>
    <property type="match status" value="1"/>
</dbReference>
<dbReference type="Proteomes" id="UP000199041">
    <property type="component" value="Unassembled WGS sequence"/>
</dbReference>
<evidence type="ECO:0000256" key="5">
    <source>
        <dbReference type="ARBA" id="ARBA00022505"/>
    </source>
</evidence>
<dbReference type="GO" id="GO:0061599">
    <property type="term" value="F:molybdopterin molybdotransferase activity"/>
    <property type="evidence" value="ECO:0007669"/>
    <property type="project" value="UniProtKB-UniRule"/>
</dbReference>
<evidence type="ECO:0000256" key="4">
    <source>
        <dbReference type="ARBA" id="ARBA00010763"/>
    </source>
</evidence>
<dbReference type="InterPro" id="IPR005111">
    <property type="entry name" value="MoeA_C_domain_IV"/>
</dbReference>
<dbReference type="InterPro" id="IPR036688">
    <property type="entry name" value="MoeA_C_domain_IV_sf"/>
</dbReference>
<reference evidence="13 14" key="1">
    <citation type="submission" date="2016-10" db="EMBL/GenBank/DDBJ databases">
        <authorList>
            <person name="de Groot N.N."/>
        </authorList>
    </citation>
    <scope>NUCLEOTIDE SEQUENCE [LARGE SCALE GENOMIC DNA]</scope>
    <source>
        <strain evidence="13 14">Vu-144</strain>
    </source>
</reference>
<dbReference type="Gene3D" id="3.90.105.10">
    <property type="entry name" value="Molybdopterin biosynthesis moea protein, domain 2"/>
    <property type="match status" value="1"/>
</dbReference>
<dbReference type="PROSITE" id="PS01079">
    <property type="entry name" value="MOCF_BIOSYNTHESIS_2"/>
    <property type="match status" value="1"/>
</dbReference>
<evidence type="ECO:0000256" key="2">
    <source>
        <dbReference type="ARBA" id="ARBA00002901"/>
    </source>
</evidence>
<dbReference type="CDD" id="cd00887">
    <property type="entry name" value="MoeA"/>
    <property type="match status" value="1"/>
</dbReference>
<evidence type="ECO:0000256" key="3">
    <source>
        <dbReference type="ARBA" id="ARBA00005046"/>
    </source>
</evidence>
<dbReference type="FunFam" id="3.40.980.10:FF:000004">
    <property type="entry name" value="Molybdopterin molybdenumtransferase"/>
    <property type="match status" value="1"/>
</dbReference>
<dbReference type="InterPro" id="IPR008284">
    <property type="entry name" value="MoCF_biosynth_CS"/>
</dbReference>
<comment type="pathway">
    <text evidence="3 11">Cofactor biosynthesis; molybdopterin biosynthesis.</text>
</comment>
<dbReference type="PANTHER" id="PTHR10192:SF5">
    <property type="entry name" value="GEPHYRIN"/>
    <property type="match status" value="1"/>
</dbReference>
<sequence length="398" mass="43503">MISVKEARAIIKEQVSAGNFLQEDRRILDALGYYLATAPLATTDVPGFDQSAMDGYAIRMAERGVALKVTQENYAGVLSPGELSPGEAVRIFTGAPIPYGADTVVVQEKVVRVEDYIRAEDPGLTRGRNIRVKGESIKKGQLLLAKGTRLTAAKIGLLASAGVDLVRVYKKPRVSLIVTGSELQIPGRPLVGSQLYDANSYQLMAALKTDGVDFVFLKRVKDDREAILEALKQALIDADLIILTGGVSVGEYDYVVQVLEQLGVERCFYKICQKPGKPLLFGKTASKFLFGLPGNPAAAFGCYQLYVRQAIRGLCGASDIFEQPPLAHLQEAFEKPAGNTYFLKGYFNNDWVEILKEQQSYKLSSLARANCLIELPSEASVIKKGELVGIHFLSQEYV</sequence>
<keyword evidence="7 11" id="KW-0479">Metal-binding</keyword>
<evidence type="ECO:0000256" key="9">
    <source>
        <dbReference type="ARBA" id="ARBA00023150"/>
    </source>
</evidence>
<organism evidence="13 14">
    <name type="scientific">Arachidicoccus rhizosphaerae</name>
    <dbReference type="NCBI Taxonomy" id="551991"/>
    <lineage>
        <taxon>Bacteria</taxon>
        <taxon>Pseudomonadati</taxon>
        <taxon>Bacteroidota</taxon>
        <taxon>Chitinophagia</taxon>
        <taxon>Chitinophagales</taxon>
        <taxon>Chitinophagaceae</taxon>
        <taxon>Arachidicoccus</taxon>
    </lineage>
</organism>
<keyword evidence="5 11" id="KW-0500">Molybdenum</keyword>
<keyword evidence="14" id="KW-1185">Reference proteome</keyword>
<dbReference type="Gene3D" id="3.40.980.10">
    <property type="entry name" value="MoaB/Mog-like domain"/>
    <property type="match status" value="1"/>
</dbReference>
<evidence type="ECO:0000259" key="12">
    <source>
        <dbReference type="SMART" id="SM00852"/>
    </source>
</evidence>